<proteinExistence type="predicted"/>
<feature type="chain" id="PRO_5015633675" description="Reverse transcriptase domain-containing protein" evidence="1">
    <location>
        <begin position="21"/>
        <end position="101"/>
    </location>
</feature>
<protein>
    <recommendedName>
        <fullName evidence="3">Reverse transcriptase domain-containing protein</fullName>
    </recommendedName>
</protein>
<feature type="signal peptide" evidence="1">
    <location>
        <begin position="1"/>
        <end position="20"/>
    </location>
</feature>
<evidence type="ECO:0000256" key="1">
    <source>
        <dbReference type="SAM" id="SignalP"/>
    </source>
</evidence>
<sequence>MILTLCTMNMPFLFWVLTYIKHLTKFFTLGFHCKLRKCLHSALFLFIKSHLENLHFQIRHGSVFSDVSTINPGVPQGGILSPILFNWRPATAPCGYYLGSQ</sequence>
<dbReference type="AlphaFoldDB" id="A0A2S2QKT0"/>
<evidence type="ECO:0008006" key="3">
    <source>
        <dbReference type="Google" id="ProtNLM"/>
    </source>
</evidence>
<name>A0A2S2QKT0_9HEMI</name>
<evidence type="ECO:0000313" key="2">
    <source>
        <dbReference type="EMBL" id="MBY78318.1"/>
    </source>
</evidence>
<organism evidence="2">
    <name type="scientific">Sipha flava</name>
    <name type="common">yellow sugarcane aphid</name>
    <dbReference type="NCBI Taxonomy" id="143950"/>
    <lineage>
        <taxon>Eukaryota</taxon>
        <taxon>Metazoa</taxon>
        <taxon>Ecdysozoa</taxon>
        <taxon>Arthropoda</taxon>
        <taxon>Hexapoda</taxon>
        <taxon>Insecta</taxon>
        <taxon>Pterygota</taxon>
        <taxon>Neoptera</taxon>
        <taxon>Paraneoptera</taxon>
        <taxon>Hemiptera</taxon>
        <taxon>Sternorrhyncha</taxon>
        <taxon>Aphidomorpha</taxon>
        <taxon>Aphidoidea</taxon>
        <taxon>Aphididae</taxon>
        <taxon>Sipha</taxon>
    </lineage>
</organism>
<reference evidence="2" key="1">
    <citation type="submission" date="2018-04" db="EMBL/GenBank/DDBJ databases">
        <title>Transcriptome assembly of Sipha flava.</title>
        <authorList>
            <person name="Scully E.D."/>
            <person name="Geib S.M."/>
            <person name="Palmer N.A."/>
            <person name="Koch K."/>
            <person name="Bradshaw J."/>
            <person name="Heng-Moss T."/>
            <person name="Sarath G."/>
        </authorList>
    </citation>
    <scope>NUCLEOTIDE SEQUENCE</scope>
</reference>
<dbReference type="EMBL" id="GGMS01009115">
    <property type="protein sequence ID" value="MBY78318.1"/>
    <property type="molecule type" value="Transcribed_RNA"/>
</dbReference>
<gene>
    <name evidence="2" type="ORF">g.42970</name>
</gene>
<keyword evidence="1" id="KW-0732">Signal</keyword>
<accession>A0A2S2QKT0</accession>